<accession>A0AA88Y3N8</accession>
<name>A0AA88Y3N8_PINIB</name>
<dbReference type="Pfam" id="PF00078">
    <property type="entry name" value="RVT_1"/>
    <property type="match status" value="1"/>
</dbReference>
<dbReference type="InterPro" id="IPR043502">
    <property type="entry name" value="DNA/RNA_pol_sf"/>
</dbReference>
<dbReference type="SUPFAM" id="SSF56672">
    <property type="entry name" value="DNA/RNA polymerases"/>
    <property type="match status" value="1"/>
</dbReference>
<protein>
    <recommendedName>
        <fullName evidence="1">Reverse transcriptase domain-containing protein</fullName>
    </recommendedName>
</protein>
<proteinExistence type="predicted"/>
<dbReference type="PROSITE" id="PS50878">
    <property type="entry name" value="RT_POL"/>
    <property type="match status" value="1"/>
</dbReference>
<evidence type="ECO:0000313" key="3">
    <source>
        <dbReference type="Proteomes" id="UP001186944"/>
    </source>
</evidence>
<feature type="domain" description="Reverse transcriptase" evidence="1">
    <location>
        <begin position="134"/>
        <end position="402"/>
    </location>
</feature>
<dbReference type="PANTHER" id="PTHR33332">
    <property type="entry name" value="REVERSE TRANSCRIPTASE DOMAIN-CONTAINING PROTEIN"/>
    <property type="match status" value="1"/>
</dbReference>
<evidence type="ECO:0000259" key="1">
    <source>
        <dbReference type="PROSITE" id="PS50878"/>
    </source>
</evidence>
<keyword evidence="3" id="KW-1185">Reference proteome</keyword>
<evidence type="ECO:0000313" key="2">
    <source>
        <dbReference type="EMBL" id="KAK3097835.1"/>
    </source>
</evidence>
<sequence length="555" mass="63663">MQSLVRQLYDSSSNSRQWWNIINKITNTEKNDVTLPPLKSDDLDLYIENDTAKASLFNTYFLSQQDIDDTSSSLPIAHDPDYCLSDIIIDETDVIDVLSSLNTNKATGPDLINPILLRNASRELAPLFTKLFNLSIQTSTFPASWKLANVSPIFKKDDPSLVKNYRPISLLSIIGKVMERCVFKHLYNYLHSHSILTNLQSGFRPNDSTINQLLDLSNEFGRALDEGKEIRVVFCDISKAFDRVWHEGLIHKLRSIGIKDKILNWFANYLSNRKQRVVINGVASDWGEINAGVPQGSILGPILFLVYINDIVCEISTNIRLFADDTSLYIIVDNPIDSAELLNNDLDKIHTWSRQWLVDFNPNKTESLLISTKRYTPFHPSLYMNDELINEVEQHKHLGITFTHNLNWDIHIDEIVNKASKKLNMLRKLKLNLDRLTLQKIYFTFIPPSYFNSGTRMGQIYHCRLRTESSGLRAHLFARNISTTANCDCGALETTRHYLLHCPLYDTIRSLTIDTLQNKSLELLLFGNILLPYQDNVNIFSVVQDFILQSKRFSN</sequence>
<dbReference type="AlphaFoldDB" id="A0AA88Y3N8"/>
<dbReference type="EMBL" id="VSWD01000007">
    <property type="protein sequence ID" value="KAK3097835.1"/>
    <property type="molecule type" value="Genomic_DNA"/>
</dbReference>
<dbReference type="Proteomes" id="UP001186944">
    <property type="component" value="Unassembled WGS sequence"/>
</dbReference>
<reference evidence="2" key="1">
    <citation type="submission" date="2019-08" db="EMBL/GenBank/DDBJ databases">
        <title>The improved chromosome-level genome for the pearl oyster Pinctada fucata martensii using PacBio sequencing and Hi-C.</title>
        <authorList>
            <person name="Zheng Z."/>
        </authorList>
    </citation>
    <scope>NUCLEOTIDE SEQUENCE</scope>
    <source>
        <strain evidence="2">ZZ-2019</strain>
        <tissue evidence="2">Adductor muscle</tissue>
    </source>
</reference>
<comment type="caution">
    <text evidence="2">The sequence shown here is derived from an EMBL/GenBank/DDBJ whole genome shotgun (WGS) entry which is preliminary data.</text>
</comment>
<dbReference type="InterPro" id="IPR000477">
    <property type="entry name" value="RT_dom"/>
</dbReference>
<gene>
    <name evidence="2" type="ORF">FSP39_013615</name>
</gene>
<organism evidence="2 3">
    <name type="scientific">Pinctada imbricata</name>
    <name type="common">Atlantic pearl-oyster</name>
    <name type="synonym">Pinctada martensii</name>
    <dbReference type="NCBI Taxonomy" id="66713"/>
    <lineage>
        <taxon>Eukaryota</taxon>
        <taxon>Metazoa</taxon>
        <taxon>Spiralia</taxon>
        <taxon>Lophotrochozoa</taxon>
        <taxon>Mollusca</taxon>
        <taxon>Bivalvia</taxon>
        <taxon>Autobranchia</taxon>
        <taxon>Pteriomorphia</taxon>
        <taxon>Pterioida</taxon>
        <taxon>Pterioidea</taxon>
        <taxon>Pteriidae</taxon>
        <taxon>Pinctada</taxon>
    </lineage>
</organism>
<dbReference type="CDD" id="cd01650">
    <property type="entry name" value="RT_nLTR_like"/>
    <property type="match status" value="1"/>
</dbReference>